<comment type="caution">
    <text evidence="11">Lacks conserved residue(s) required for the propagation of feature annotation.</text>
</comment>
<dbReference type="STRING" id="1137284.GCA_001418205_01340"/>
<dbReference type="PANTHER" id="PTHR34699:SF2">
    <property type="entry name" value="NON-CANONICAL PURINE NTP PHOSPHATASE_PRRC1 DOMAIN-CONTAINING PROTEIN"/>
    <property type="match status" value="1"/>
</dbReference>
<dbReference type="SUPFAM" id="SSF52972">
    <property type="entry name" value="ITPase-like"/>
    <property type="match status" value="1"/>
</dbReference>
<dbReference type="Pfam" id="PF01931">
    <property type="entry name" value="NTPase_I-T"/>
    <property type="match status" value="1"/>
</dbReference>
<feature type="binding site" evidence="11">
    <location>
        <position position="74"/>
    </location>
    <ligand>
        <name>Mg(2+)</name>
        <dbReference type="ChEBI" id="CHEBI:18420"/>
    </ligand>
</feature>
<comment type="similarity">
    <text evidence="10 11">Belongs to the YjjX NTPase family.</text>
</comment>
<keyword evidence="7 11" id="KW-0464">Manganese</keyword>
<feature type="domain" description="Non-canonical purine NTP phosphatase/PRRC1" evidence="12">
    <location>
        <begin position="11"/>
        <end position="177"/>
    </location>
</feature>
<evidence type="ECO:0000256" key="10">
    <source>
        <dbReference type="ARBA" id="ARBA00060855"/>
    </source>
</evidence>
<keyword evidence="4 11" id="KW-0378">Hydrolase</keyword>
<dbReference type="EMBL" id="CYHG01000003">
    <property type="protein sequence ID" value="CUB03489.1"/>
    <property type="molecule type" value="Genomic_DNA"/>
</dbReference>
<dbReference type="Proteomes" id="UP000182769">
    <property type="component" value="Unassembled WGS sequence"/>
</dbReference>
<dbReference type="GO" id="GO:0009117">
    <property type="term" value="P:nucleotide metabolic process"/>
    <property type="evidence" value="ECO:0007669"/>
    <property type="project" value="UniProtKB-KW"/>
</dbReference>
<dbReference type="PANTHER" id="PTHR34699">
    <property type="match status" value="1"/>
</dbReference>
<sequence>MTTQVIRILVASTNPVKRNAALKAFEKVFPDRVVQCEVQAAHSGVADQPMNEADTKLGAYNRVNYCAQKDVRQEYDFYVAMEGGVDHFDDGAATFAYMVIRHVNGPIYSGRSANLPLPPSVYTRLEHGEELAHVMDDIFNEHNIRQKGGAIGILTNHLETRESVYTQALILALAPFIHSELYAS</sequence>
<evidence type="ECO:0000256" key="7">
    <source>
        <dbReference type="ARBA" id="ARBA00023211"/>
    </source>
</evidence>
<evidence type="ECO:0000256" key="6">
    <source>
        <dbReference type="ARBA" id="ARBA00023080"/>
    </source>
</evidence>
<comment type="subunit">
    <text evidence="11">Homodimer.</text>
</comment>
<protein>
    <recommendedName>
        <fullName evidence="11">Inosine/xanthosine triphosphatase</fullName>
        <shortName evidence="11">ITPase/XTPase</shortName>
        <ecNumber evidence="11">3.6.1.73</ecNumber>
    </recommendedName>
    <alternativeName>
        <fullName evidence="11">Non-canonical purine NTP phosphatase</fullName>
    </alternativeName>
    <alternativeName>
        <fullName evidence="11">Non-standard purine NTP phosphatase</fullName>
    </alternativeName>
    <alternativeName>
        <fullName evidence="11">Nucleoside-triphosphate phosphatase</fullName>
        <shortName evidence="11">NTPase</shortName>
    </alternativeName>
</protein>
<evidence type="ECO:0000259" key="12">
    <source>
        <dbReference type="Pfam" id="PF01931"/>
    </source>
</evidence>
<dbReference type="OrthoDB" id="6334099at2"/>
<reference evidence="14" key="1">
    <citation type="submission" date="2015-08" db="EMBL/GenBank/DDBJ databases">
        <authorList>
            <person name="Varghese N."/>
        </authorList>
    </citation>
    <scope>NUCLEOTIDE SEQUENCE [LARGE SCALE GENOMIC DNA]</scope>
    <source>
        <strain evidence="14">JCM 18476</strain>
    </source>
</reference>
<evidence type="ECO:0000256" key="2">
    <source>
        <dbReference type="ARBA" id="ARBA00022723"/>
    </source>
</evidence>
<comment type="cofactor">
    <cofactor evidence="1">
        <name>Mn(2+)</name>
        <dbReference type="ChEBI" id="CHEBI:29035"/>
    </cofactor>
</comment>
<dbReference type="GO" id="GO:0006772">
    <property type="term" value="P:thiamine metabolic process"/>
    <property type="evidence" value="ECO:0007669"/>
    <property type="project" value="TreeGrafter"/>
</dbReference>
<dbReference type="Gene3D" id="3.90.950.10">
    <property type="match status" value="1"/>
</dbReference>
<dbReference type="InterPro" id="IPR002786">
    <property type="entry name" value="Non_canon_purine_NTPase"/>
</dbReference>
<comment type="function">
    <text evidence="11">Phosphatase that hydrolyzes non-canonical purine nucleotides such as XTP and ITP to their respective diphosphate derivatives. Probably excludes non-canonical purines from DNA/RNA precursor pool, thus preventing their incorporation into DNA/RNA and avoiding chromosomal lesions.</text>
</comment>
<dbReference type="InterPro" id="IPR050299">
    <property type="entry name" value="YjjX_NTPase"/>
</dbReference>
<keyword evidence="3 11" id="KW-0547">Nucleotide-binding</keyword>
<evidence type="ECO:0000256" key="4">
    <source>
        <dbReference type="ARBA" id="ARBA00022801"/>
    </source>
</evidence>
<dbReference type="HAMAP" id="MF_00648">
    <property type="entry name" value="Non_canon_purine_NTPase_YjjX"/>
    <property type="match status" value="1"/>
</dbReference>
<dbReference type="EC" id="3.6.1.73" evidence="11"/>
<dbReference type="RefSeq" id="WP_055462441.1">
    <property type="nucleotide sequence ID" value="NZ_CYHG01000003.1"/>
</dbReference>
<gene>
    <name evidence="13" type="ORF">Ga0061065_103340</name>
</gene>
<evidence type="ECO:0000256" key="3">
    <source>
        <dbReference type="ARBA" id="ARBA00022741"/>
    </source>
</evidence>
<keyword evidence="2 11" id="KW-0479">Metal-binding</keyword>
<proteinExistence type="inferred from homology"/>
<keyword evidence="6 11" id="KW-0546">Nucleotide metabolism</keyword>
<dbReference type="NCBIfam" id="NF003459">
    <property type="entry name" value="PRK05074.1"/>
    <property type="match status" value="1"/>
</dbReference>
<name>A0A0K6IK55_9GAMM</name>
<dbReference type="GO" id="GO:0103023">
    <property type="term" value="F:ITPase activity"/>
    <property type="evidence" value="ECO:0007669"/>
    <property type="project" value="UniProtKB-EC"/>
</dbReference>
<dbReference type="GO" id="GO:0046872">
    <property type="term" value="F:metal ion binding"/>
    <property type="evidence" value="ECO:0007669"/>
    <property type="project" value="UniProtKB-KW"/>
</dbReference>
<evidence type="ECO:0000256" key="8">
    <source>
        <dbReference type="ARBA" id="ARBA00048174"/>
    </source>
</evidence>
<evidence type="ECO:0000256" key="9">
    <source>
        <dbReference type="ARBA" id="ARBA00048781"/>
    </source>
</evidence>
<accession>A0A0K6IK55</accession>
<evidence type="ECO:0000313" key="14">
    <source>
        <dbReference type="Proteomes" id="UP000182769"/>
    </source>
</evidence>
<comment type="catalytic activity">
    <reaction evidence="9 11">
        <text>XTP + H2O = XDP + phosphate + H(+)</text>
        <dbReference type="Rhea" id="RHEA:28406"/>
        <dbReference type="ChEBI" id="CHEBI:15377"/>
        <dbReference type="ChEBI" id="CHEBI:15378"/>
        <dbReference type="ChEBI" id="CHEBI:43474"/>
        <dbReference type="ChEBI" id="CHEBI:59884"/>
        <dbReference type="ChEBI" id="CHEBI:61314"/>
        <dbReference type="EC" id="3.6.1.73"/>
    </reaction>
</comment>
<comment type="catalytic activity">
    <reaction evidence="8 11">
        <text>ITP + H2O = IDP + phosphate + H(+)</text>
        <dbReference type="Rhea" id="RHEA:28330"/>
        <dbReference type="ChEBI" id="CHEBI:15377"/>
        <dbReference type="ChEBI" id="CHEBI:15378"/>
        <dbReference type="ChEBI" id="CHEBI:43474"/>
        <dbReference type="ChEBI" id="CHEBI:58280"/>
        <dbReference type="ChEBI" id="CHEBI:61402"/>
        <dbReference type="EC" id="3.6.1.73"/>
    </reaction>
</comment>
<evidence type="ECO:0000313" key="13">
    <source>
        <dbReference type="EMBL" id="CUB03489.1"/>
    </source>
</evidence>
<evidence type="ECO:0000256" key="5">
    <source>
        <dbReference type="ARBA" id="ARBA00022842"/>
    </source>
</evidence>
<evidence type="ECO:0000256" key="1">
    <source>
        <dbReference type="ARBA" id="ARBA00001936"/>
    </source>
</evidence>
<organism evidence="13 14">
    <name type="scientific">Marinomonas fungiae</name>
    <dbReference type="NCBI Taxonomy" id="1137284"/>
    <lineage>
        <taxon>Bacteria</taxon>
        <taxon>Pseudomonadati</taxon>
        <taxon>Pseudomonadota</taxon>
        <taxon>Gammaproteobacteria</taxon>
        <taxon>Oceanospirillales</taxon>
        <taxon>Oceanospirillaceae</taxon>
        <taxon>Marinomonas</taxon>
    </lineage>
</organism>
<feature type="binding site" evidence="11">
    <location>
        <begin position="12"/>
        <end position="17"/>
    </location>
    <ligand>
        <name>substrate</name>
    </ligand>
</feature>
<dbReference type="InterPro" id="IPR026533">
    <property type="entry name" value="NTPase/PRRC1"/>
</dbReference>
<evidence type="ECO:0000256" key="11">
    <source>
        <dbReference type="HAMAP-Rule" id="MF_00648"/>
    </source>
</evidence>
<dbReference type="GO" id="GO:0000166">
    <property type="term" value="F:nucleotide binding"/>
    <property type="evidence" value="ECO:0007669"/>
    <property type="project" value="UniProtKB-KW"/>
</dbReference>
<comment type="cofactor">
    <cofactor evidence="11">
        <name>Mg(2+)</name>
        <dbReference type="ChEBI" id="CHEBI:18420"/>
    </cofactor>
    <cofactor evidence="11">
        <name>Mn(2+)</name>
        <dbReference type="ChEBI" id="CHEBI:29035"/>
    </cofactor>
    <text evidence="11">Binds 1 divalent metal cation per subunit; can use either Mg(2+) or Mn(2+).</text>
</comment>
<keyword evidence="14" id="KW-1185">Reference proteome</keyword>
<dbReference type="InterPro" id="IPR029001">
    <property type="entry name" value="ITPase-like_fam"/>
</dbReference>
<dbReference type="AlphaFoldDB" id="A0A0K6IK55"/>
<dbReference type="FunFam" id="3.90.950.10:FF:000002">
    <property type="entry name" value="Inosine/xanthosine triphosphatase"/>
    <property type="match status" value="1"/>
</dbReference>
<keyword evidence="5 11" id="KW-0460">Magnesium</keyword>